<sequence>MSKNFFVDDEGVHLKEKSEIYCQIQGQLSVTGRKYYLLAIGTEKGIFTMRVERNEDFIDKLMAKCKTFYDECVIREIIDKQEKKQKEIEVRERSEAQELEKELRKIEARMMKEERELERELRKIEAMQRKEQLKSAPEQKQRRGTRKRKVTESDNSSGVNEERAKRNRTGE</sequence>
<evidence type="ECO:0000313" key="2">
    <source>
        <dbReference type="Proteomes" id="UP001239111"/>
    </source>
</evidence>
<dbReference type="Proteomes" id="UP001239111">
    <property type="component" value="Chromosome 4"/>
</dbReference>
<reference evidence="1" key="1">
    <citation type="submission" date="2023-04" db="EMBL/GenBank/DDBJ databases">
        <title>A chromosome-level genome assembly of the parasitoid wasp Eretmocerus hayati.</title>
        <authorList>
            <person name="Zhong Y."/>
            <person name="Liu S."/>
            <person name="Liu Y."/>
        </authorList>
    </citation>
    <scope>NUCLEOTIDE SEQUENCE</scope>
    <source>
        <strain evidence="1">ZJU_SS_LIU_2023</strain>
    </source>
</reference>
<name>A0ACC2N5S1_9HYME</name>
<gene>
    <name evidence="1" type="ORF">QAD02_008089</name>
</gene>
<evidence type="ECO:0000313" key="1">
    <source>
        <dbReference type="EMBL" id="KAJ8666427.1"/>
    </source>
</evidence>
<proteinExistence type="predicted"/>
<organism evidence="1 2">
    <name type="scientific">Eretmocerus hayati</name>
    <dbReference type="NCBI Taxonomy" id="131215"/>
    <lineage>
        <taxon>Eukaryota</taxon>
        <taxon>Metazoa</taxon>
        <taxon>Ecdysozoa</taxon>
        <taxon>Arthropoda</taxon>
        <taxon>Hexapoda</taxon>
        <taxon>Insecta</taxon>
        <taxon>Pterygota</taxon>
        <taxon>Neoptera</taxon>
        <taxon>Endopterygota</taxon>
        <taxon>Hymenoptera</taxon>
        <taxon>Apocrita</taxon>
        <taxon>Proctotrupomorpha</taxon>
        <taxon>Chalcidoidea</taxon>
        <taxon>Aphelinidae</taxon>
        <taxon>Aphelininae</taxon>
        <taxon>Eretmocerus</taxon>
    </lineage>
</organism>
<keyword evidence="2" id="KW-1185">Reference proteome</keyword>
<accession>A0ACC2N5S1</accession>
<comment type="caution">
    <text evidence="1">The sequence shown here is derived from an EMBL/GenBank/DDBJ whole genome shotgun (WGS) entry which is preliminary data.</text>
</comment>
<dbReference type="EMBL" id="CM056744">
    <property type="protein sequence ID" value="KAJ8666427.1"/>
    <property type="molecule type" value="Genomic_DNA"/>
</dbReference>
<protein>
    <submittedName>
        <fullName evidence="1">Uncharacterized protein</fullName>
    </submittedName>
</protein>